<accession>A0A5N7B1U6</accession>
<keyword evidence="2" id="KW-1185">Reference proteome</keyword>
<proteinExistence type="predicted"/>
<dbReference type="OrthoDB" id="272266at2759"/>
<name>A0A5N7B1U6_9EURO</name>
<sequence length="107" mass="12421">MLSLRGYAKKVRAELTTLCVTPMFDLQESLNQLQVEKETTSAILAEAQGTSPGQKGEEDRSDTEKAWKCWQERVNLRRRICRDMWRGCLEIVDKDVSRDEFWVAINL</sequence>
<evidence type="ECO:0000313" key="1">
    <source>
        <dbReference type="EMBL" id="KAE8375309.1"/>
    </source>
</evidence>
<gene>
    <name evidence="1" type="ORF">BDV26DRAFT_268091</name>
</gene>
<reference evidence="1 2" key="1">
    <citation type="submission" date="2019-04" db="EMBL/GenBank/DDBJ databases">
        <title>Friends and foes A comparative genomics studyof 23 Aspergillus species from section Flavi.</title>
        <authorList>
            <consortium name="DOE Joint Genome Institute"/>
            <person name="Kjaerbolling I."/>
            <person name="Vesth T."/>
            <person name="Frisvad J.C."/>
            <person name="Nybo J.L."/>
            <person name="Theobald S."/>
            <person name="Kildgaard S."/>
            <person name="Isbrandt T."/>
            <person name="Kuo A."/>
            <person name="Sato A."/>
            <person name="Lyhne E.K."/>
            <person name="Kogle M.E."/>
            <person name="Wiebenga A."/>
            <person name="Kun R.S."/>
            <person name="Lubbers R.J."/>
            <person name="Makela M.R."/>
            <person name="Barry K."/>
            <person name="Chovatia M."/>
            <person name="Clum A."/>
            <person name="Daum C."/>
            <person name="Haridas S."/>
            <person name="He G."/>
            <person name="LaButti K."/>
            <person name="Lipzen A."/>
            <person name="Mondo S."/>
            <person name="Riley R."/>
            <person name="Salamov A."/>
            <person name="Simmons B.A."/>
            <person name="Magnuson J.K."/>
            <person name="Henrissat B."/>
            <person name="Mortensen U.H."/>
            <person name="Larsen T.O."/>
            <person name="Devries R.P."/>
            <person name="Grigoriev I.V."/>
            <person name="Machida M."/>
            <person name="Baker S.E."/>
            <person name="Andersen M.R."/>
        </authorList>
    </citation>
    <scope>NUCLEOTIDE SEQUENCE [LARGE SCALE GENOMIC DNA]</scope>
    <source>
        <strain evidence="1 2">IBT 29228</strain>
    </source>
</reference>
<protein>
    <submittedName>
        <fullName evidence="1">Uncharacterized protein</fullName>
    </submittedName>
</protein>
<dbReference type="EMBL" id="ML736263">
    <property type="protein sequence ID" value="KAE8375309.1"/>
    <property type="molecule type" value="Genomic_DNA"/>
</dbReference>
<evidence type="ECO:0000313" key="2">
    <source>
        <dbReference type="Proteomes" id="UP000326198"/>
    </source>
</evidence>
<dbReference type="Proteomes" id="UP000326198">
    <property type="component" value="Unassembled WGS sequence"/>
</dbReference>
<organism evidence="1 2">
    <name type="scientific">Aspergillus bertholletiae</name>
    <dbReference type="NCBI Taxonomy" id="1226010"/>
    <lineage>
        <taxon>Eukaryota</taxon>
        <taxon>Fungi</taxon>
        <taxon>Dikarya</taxon>
        <taxon>Ascomycota</taxon>
        <taxon>Pezizomycotina</taxon>
        <taxon>Eurotiomycetes</taxon>
        <taxon>Eurotiomycetidae</taxon>
        <taxon>Eurotiales</taxon>
        <taxon>Aspergillaceae</taxon>
        <taxon>Aspergillus</taxon>
        <taxon>Aspergillus subgen. Circumdati</taxon>
    </lineage>
</organism>
<dbReference type="AlphaFoldDB" id="A0A5N7B1U6"/>